<dbReference type="EnsemblPlants" id="OGLUM07G20060.1">
    <property type="protein sequence ID" value="OGLUM07G20060.1"/>
    <property type="gene ID" value="OGLUM07G20060"/>
</dbReference>
<evidence type="ECO:0000313" key="3">
    <source>
        <dbReference type="Proteomes" id="UP000026961"/>
    </source>
</evidence>
<keyword evidence="3" id="KW-1185">Reference proteome</keyword>
<dbReference type="Gramene" id="OGLUM07G20060.1">
    <property type="protein sequence ID" value="OGLUM07G20060.1"/>
    <property type="gene ID" value="OGLUM07G20060"/>
</dbReference>
<dbReference type="AlphaFoldDB" id="A0A0E0ALZ2"/>
<protein>
    <submittedName>
        <fullName evidence="2">Uncharacterized protein</fullName>
    </submittedName>
</protein>
<dbReference type="Proteomes" id="UP000026961">
    <property type="component" value="Chromosome 7"/>
</dbReference>
<evidence type="ECO:0000313" key="2">
    <source>
        <dbReference type="EnsemblPlants" id="OGLUM07G20060.1"/>
    </source>
</evidence>
<feature type="region of interest" description="Disordered" evidence="1">
    <location>
        <begin position="48"/>
        <end position="67"/>
    </location>
</feature>
<feature type="region of interest" description="Disordered" evidence="1">
    <location>
        <begin position="20"/>
        <end position="42"/>
    </location>
</feature>
<sequence length="67" mass="7450">MLYHRSTSADMWNHCTGAPAGQHSCAEDHATPPGRSYSHRGRLLYRRPRLIAPCRPPPPPDAPLAHI</sequence>
<reference evidence="2" key="2">
    <citation type="submission" date="2018-05" db="EMBL/GenBank/DDBJ databases">
        <title>OgluRS3 (Oryza glumaepatula Reference Sequence Version 3).</title>
        <authorList>
            <person name="Zhang J."/>
            <person name="Kudrna D."/>
            <person name="Lee S."/>
            <person name="Talag J."/>
            <person name="Welchert J."/>
            <person name="Wing R.A."/>
        </authorList>
    </citation>
    <scope>NUCLEOTIDE SEQUENCE [LARGE SCALE GENOMIC DNA]</scope>
</reference>
<accession>A0A0E0ALZ2</accession>
<evidence type="ECO:0000256" key="1">
    <source>
        <dbReference type="SAM" id="MobiDB-lite"/>
    </source>
</evidence>
<reference evidence="2" key="1">
    <citation type="submission" date="2015-04" db="UniProtKB">
        <authorList>
            <consortium name="EnsemblPlants"/>
        </authorList>
    </citation>
    <scope>IDENTIFICATION</scope>
</reference>
<dbReference type="HOGENOM" id="CLU_2816606_0_0_1"/>
<feature type="compositionally biased region" description="Pro residues" evidence="1">
    <location>
        <begin position="54"/>
        <end position="67"/>
    </location>
</feature>
<organism evidence="2">
    <name type="scientific">Oryza glumipatula</name>
    <dbReference type="NCBI Taxonomy" id="40148"/>
    <lineage>
        <taxon>Eukaryota</taxon>
        <taxon>Viridiplantae</taxon>
        <taxon>Streptophyta</taxon>
        <taxon>Embryophyta</taxon>
        <taxon>Tracheophyta</taxon>
        <taxon>Spermatophyta</taxon>
        <taxon>Magnoliopsida</taxon>
        <taxon>Liliopsida</taxon>
        <taxon>Poales</taxon>
        <taxon>Poaceae</taxon>
        <taxon>BOP clade</taxon>
        <taxon>Oryzoideae</taxon>
        <taxon>Oryzeae</taxon>
        <taxon>Oryzinae</taxon>
        <taxon>Oryza</taxon>
    </lineage>
</organism>
<proteinExistence type="predicted"/>
<name>A0A0E0ALZ2_9ORYZ</name>